<feature type="region of interest" description="Disordered" evidence="1">
    <location>
        <begin position="70"/>
        <end position="97"/>
    </location>
</feature>
<organism evidence="2 3">
    <name type="scientific">Microbotryum silenes-dioicae</name>
    <dbReference type="NCBI Taxonomy" id="796604"/>
    <lineage>
        <taxon>Eukaryota</taxon>
        <taxon>Fungi</taxon>
        <taxon>Dikarya</taxon>
        <taxon>Basidiomycota</taxon>
        <taxon>Pucciniomycotina</taxon>
        <taxon>Microbotryomycetes</taxon>
        <taxon>Microbotryales</taxon>
        <taxon>Microbotryaceae</taxon>
        <taxon>Microbotryum</taxon>
    </lineage>
</organism>
<proteinExistence type="predicted"/>
<sequence>MKKVPKSIEEVHPTTRTVRNDDVGSLDEEVRSEAWERKKALRPKQDTTAAMALPLLCGEKALLVPLTALDKPAEEPSPVANSARASPVTPEEAKRPL</sequence>
<reference evidence="2 3" key="1">
    <citation type="submission" date="2016-11" db="EMBL/GenBank/DDBJ databases">
        <authorList>
            <person name="Jaros S."/>
            <person name="Januszkiewicz K."/>
            <person name="Wedrychowicz H."/>
        </authorList>
    </citation>
    <scope>NUCLEOTIDE SEQUENCE [LARGE SCALE GENOMIC DNA]</scope>
</reference>
<accession>A0A2X0MBA4</accession>
<evidence type="ECO:0000313" key="2">
    <source>
        <dbReference type="EMBL" id="SGY60787.1"/>
    </source>
</evidence>
<dbReference type="EMBL" id="FQNC01000045">
    <property type="protein sequence ID" value="SGY60787.1"/>
    <property type="molecule type" value="Genomic_DNA"/>
</dbReference>
<gene>
    <name evidence="2" type="primary">BQ5605_C007g04485</name>
    <name evidence="2" type="ORF">BQ5605_C007G04485</name>
</gene>
<keyword evidence="3" id="KW-1185">Reference proteome</keyword>
<protein>
    <submittedName>
        <fullName evidence="2">BQ5605_C007g04485 protein</fullName>
    </submittedName>
</protein>
<evidence type="ECO:0000256" key="1">
    <source>
        <dbReference type="SAM" id="MobiDB-lite"/>
    </source>
</evidence>
<feature type="region of interest" description="Disordered" evidence="1">
    <location>
        <begin position="1"/>
        <end position="28"/>
    </location>
</feature>
<dbReference type="AlphaFoldDB" id="A0A2X0MBA4"/>
<evidence type="ECO:0000313" key="3">
    <source>
        <dbReference type="Proteomes" id="UP000249464"/>
    </source>
</evidence>
<dbReference type="Proteomes" id="UP000249464">
    <property type="component" value="Unassembled WGS sequence"/>
</dbReference>
<name>A0A2X0MBA4_9BASI</name>